<dbReference type="SUPFAM" id="SSF46785">
    <property type="entry name" value="Winged helix' DNA-binding domain"/>
    <property type="match status" value="1"/>
</dbReference>
<dbReference type="InterPro" id="IPR051446">
    <property type="entry name" value="HTH_trans_reg/aminotransferase"/>
</dbReference>
<keyword evidence="4" id="KW-0238">DNA-binding</keyword>
<keyword evidence="7" id="KW-0808">Transferase</keyword>
<keyword evidence="3" id="KW-0805">Transcription regulation</keyword>
<dbReference type="Gene3D" id="3.40.640.10">
    <property type="entry name" value="Type I PLP-dependent aspartate aminotransferase-like (Major domain)"/>
    <property type="match status" value="1"/>
</dbReference>
<dbReference type="PANTHER" id="PTHR46577:SF1">
    <property type="entry name" value="HTH-TYPE TRANSCRIPTIONAL REGULATORY PROTEIN GABR"/>
    <property type="match status" value="1"/>
</dbReference>
<dbReference type="CDD" id="cd07377">
    <property type="entry name" value="WHTH_GntR"/>
    <property type="match status" value="1"/>
</dbReference>
<evidence type="ECO:0000256" key="3">
    <source>
        <dbReference type="ARBA" id="ARBA00023015"/>
    </source>
</evidence>
<dbReference type="Pfam" id="PF00392">
    <property type="entry name" value="GntR"/>
    <property type="match status" value="1"/>
</dbReference>
<dbReference type="Pfam" id="PF00155">
    <property type="entry name" value="Aminotran_1_2"/>
    <property type="match status" value="1"/>
</dbReference>
<evidence type="ECO:0000256" key="2">
    <source>
        <dbReference type="ARBA" id="ARBA00022898"/>
    </source>
</evidence>
<comment type="similarity">
    <text evidence="1">In the C-terminal section; belongs to the class-I pyridoxal-phosphate-dependent aminotransferase family.</text>
</comment>
<dbReference type="InterPro" id="IPR036388">
    <property type="entry name" value="WH-like_DNA-bd_sf"/>
</dbReference>
<dbReference type="InterPro" id="IPR000524">
    <property type="entry name" value="Tscrpt_reg_HTH_GntR"/>
</dbReference>
<keyword evidence="2" id="KW-0663">Pyridoxal phosphate</keyword>
<dbReference type="InterPro" id="IPR015421">
    <property type="entry name" value="PyrdxlP-dep_Trfase_major"/>
</dbReference>
<evidence type="ECO:0000313" key="8">
    <source>
        <dbReference type="Proteomes" id="UP000690515"/>
    </source>
</evidence>
<evidence type="ECO:0000313" key="7">
    <source>
        <dbReference type="EMBL" id="MBU2711317.1"/>
    </source>
</evidence>
<dbReference type="Gene3D" id="1.10.10.10">
    <property type="entry name" value="Winged helix-like DNA-binding domain superfamily/Winged helix DNA-binding domain"/>
    <property type="match status" value="1"/>
</dbReference>
<dbReference type="EMBL" id="JAGSOY010000017">
    <property type="protein sequence ID" value="MBU2711317.1"/>
    <property type="molecule type" value="Genomic_DNA"/>
</dbReference>
<evidence type="ECO:0000259" key="6">
    <source>
        <dbReference type="PROSITE" id="PS50949"/>
    </source>
</evidence>
<evidence type="ECO:0000256" key="1">
    <source>
        <dbReference type="ARBA" id="ARBA00005384"/>
    </source>
</evidence>
<dbReference type="PROSITE" id="PS50949">
    <property type="entry name" value="HTH_GNTR"/>
    <property type="match status" value="1"/>
</dbReference>
<organism evidence="7 8">
    <name type="scientific">Zooshikella harenae</name>
    <dbReference type="NCBI Taxonomy" id="2827238"/>
    <lineage>
        <taxon>Bacteria</taxon>
        <taxon>Pseudomonadati</taxon>
        <taxon>Pseudomonadota</taxon>
        <taxon>Gammaproteobacteria</taxon>
        <taxon>Oceanospirillales</taxon>
        <taxon>Zooshikellaceae</taxon>
        <taxon>Zooshikella</taxon>
    </lineage>
</organism>
<protein>
    <submittedName>
        <fullName evidence="7">PLP-dependent aminotransferase family protein</fullName>
    </submittedName>
</protein>
<evidence type="ECO:0000256" key="4">
    <source>
        <dbReference type="ARBA" id="ARBA00023125"/>
    </source>
</evidence>
<dbReference type="SUPFAM" id="SSF53383">
    <property type="entry name" value="PLP-dependent transferases"/>
    <property type="match status" value="1"/>
</dbReference>
<comment type="caution">
    <text evidence="7">The sequence shown here is derived from an EMBL/GenBank/DDBJ whole genome shotgun (WGS) entry which is preliminary data.</text>
</comment>
<sequence length="464" mass="52228">MTILWINPEHVNGQTGPSYQRIAKAYIEQIRTCTLTHHNQLPPQRQLADRLSVTVGTVSRAYKQLEDQGYVYGHVGRGTFVRQQQPDSGFQIQQHIAENRSDLSLGIAPLTEQHFLLSQTLKQMSQQPKFLASLMGYYSEQGMPHQREIIASWLKQFNLMTSAEQLLLTNGGQHGVNIVIASICKPGDTVLCEQLSYPGFIASARQHRLQLLGVQLDEKGIIPDHFEALCQKYQPRAIYLNPTLHNPTTNTTPAERRQQIVDIANKYNIWIIEDDVQGLLQQPRPPALYNYAPERVFYIGSFSKLLAGGLRSGWIISPQSTLPLLARSLRANCWLTPPITHEIACRWLQDGSANQLINLQLSTLAQRHKMAANILSSFNPITHPQSYHIWLPLPPIWQAQELHNALAQEHIDITPSASFAVGNAPIPQAVRISISHIKEGNQLIQALQKIAELLNSIPPEPEDW</sequence>
<name>A0ABS5ZB85_9GAMM</name>
<keyword evidence="8" id="KW-1185">Reference proteome</keyword>
<dbReference type="CDD" id="cd00609">
    <property type="entry name" value="AAT_like"/>
    <property type="match status" value="1"/>
</dbReference>
<dbReference type="InterPro" id="IPR004839">
    <property type="entry name" value="Aminotransferase_I/II_large"/>
</dbReference>
<feature type="domain" description="HTH gntR-type" evidence="6">
    <location>
        <begin position="16"/>
        <end position="84"/>
    </location>
</feature>
<dbReference type="InterPro" id="IPR015422">
    <property type="entry name" value="PyrdxlP-dep_Trfase_small"/>
</dbReference>
<reference evidence="7 8" key="1">
    <citation type="submission" date="2021-04" db="EMBL/GenBank/DDBJ databases">
        <authorList>
            <person name="Pira H."/>
            <person name="Risdian C."/>
            <person name="Wink J."/>
        </authorList>
    </citation>
    <scope>NUCLEOTIDE SEQUENCE [LARGE SCALE GENOMIC DNA]</scope>
    <source>
        <strain evidence="7 8">WH53</strain>
    </source>
</reference>
<dbReference type="Gene3D" id="3.90.1150.10">
    <property type="entry name" value="Aspartate Aminotransferase, domain 1"/>
    <property type="match status" value="1"/>
</dbReference>
<proteinExistence type="inferred from homology"/>
<keyword evidence="5" id="KW-0804">Transcription</keyword>
<dbReference type="SMART" id="SM00345">
    <property type="entry name" value="HTH_GNTR"/>
    <property type="match status" value="1"/>
</dbReference>
<dbReference type="Proteomes" id="UP000690515">
    <property type="component" value="Unassembled WGS sequence"/>
</dbReference>
<dbReference type="GO" id="GO:0008483">
    <property type="term" value="F:transaminase activity"/>
    <property type="evidence" value="ECO:0007669"/>
    <property type="project" value="UniProtKB-KW"/>
</dbReference>
<dbReference type="InterPro" id="IPR036390">
    <property type="entry name" value="WH_DNA-bd_sf"/>
</dbReference>
<evidence type="ECO:0000256" key="5">
    <source>
        <dbReference type="ARBA" id="ARBA00023163"/>
    </source>
</evidence>
<dbReference type="InterPro" id="IPR015424">
    <property type="entry name" value="PyrdxlP-dep_Trfase"/>
</dbReference>
<dbReference type="RefSeq" id="WP_215819479.1">
    <property type="nucleotide sequence ID" value="NZ_JAGSOY010000017.1"/>
</dbReference>
<dbReference type="PANTHER" id="PTHR46577">
    <property type="entry name" value="HTH-TYPE TRANSCRIPTIONAL REGULATORY PROTEIN GABR"/>
    <property type="match status" value="1"/>
</dbReference>
<gene>
    <name evidence="7" type="ORF">KCG35_09610</name>
</gene>
<keyword evidence="7" id="KW-0032">Aminotransferase</keyword>
<accession>A0ABS5ZB85</accession>